<accession>A0A2Z7AJX6</accession>
<proteinExistence type="predicted"/>
<evidence type="ECO:0000313" key="5">
    <source>
        <dbReference type="EMBL" id="KZV19424.1"/>
    </source>
</evidence>
<evidence type="ECO:0000313" key="6">
    <source>
        <dbReference type="Proteomes" id="UP000250235"/>
    </source>
</evidence>
<reference evidence="5 6" key="1">
    <citation type="journal article" date="2015" name="Proc. Natl. Acad. Sci. U.S.A.">
        <title>The resurrection genome of Boea hygrometrica: A blueprint for survival of dehydration.</title>
        <authorList>
            <person name="Xiao L."/>
            <person name="Yang G."/>
            <person name="Zhang L."/>
            <person name="Yang X."/>
            <person name="Zhao S."/>
            <person name="Ji Z."/>
            <person name="Zhou Q."/>
            <person name="Hu M."/>
            <person name="Wang Y."/>
            <person name="Chen M."/>
            <person name="Xu Y."/>
            <person name="Jin H."/>
            <person name="Xiao X."/>
            <person name="Hu G."/>
            <person name="Bao F."/>
            <person name="Hu Y."/>
            <person name="Wan P."/>
            <person name="Li L."/>
            <person name="Deng X."/>
            <person name="Kuang T."/>
            <person name="Xiang C."/>
            <person name="Zhu J.K."/>
            <person name="Oliver M.J."/>
            <person name="He Y."/>
        </authorList>
    </citation>
    <scope>NUCLEOTIDE SEQUENCE [LARGE SCALE GENOMIC DNA]</scope>
    <source>
        <strain evidence="6">cv. XS01</strain>
    </source>
</reference>
<dbReference type="AlphaFoldDB" id="A0A2Z7AJX6"/>
<evidence type="ECO:0000256" key="3">
    <source>
        <dbReference type="ARBA" id="ARBA00023163"/>
    </source>
</evidence>
<evidence type="ECO:0000256" key="1">
    <source>
        <dbReference type="ARBA" id="ARBA00004123"/>
    </source>
</evidence>
<keyword evidence="6" id="KW-1185">Reference proteome</keyword>
<dbReference type="GO" id="GO:0006355">
    <property type="term" value="P:regulation of DNA-templated transcription"/>
    <property type="evidence" value="ECO:0007669"/>
    <property type="project" value="InterPro"/>
</dbReference>
<evidence type="ECO:0000256" key="4">
    <source>
        <dbReference type="ARBA" id="ARBA00023242"/>
    </source>
</evidence>
<dbReference type="InterPro" id="IPR044660">
    <property type="entry name" value="IBH1-like"/>
</dbReference>
<gene>
    <name evidence="5" type="ORF">F511_08765</name>
</gene>
<dbReference type="EMBL" id="KV016696">
    <property type="protein sequence ID" value="KZV19424.1"/>
    <property type="molecule type" value="Genomic_DNA"/>
</dbReference>
<comment type="subcellular location">
    <subcellularLocation>
        <location evidence="1">Nucleus</location>
    </subcellularLocation>
</comment>
<sequence length="129" mass="14405">MKNSNTSICSSKPVTNTALSSIPSMAAPNESSSSYTAVSGGLLLPVRPVRSRRRRTHMRDVNESMEKDEFEKRILALKKIVPGGETLEVENLFEETADYILALQYRVEALRFLVAFVESSENKRRKLGG</sequence>
<dbReference type="Proteomes" id="UP000250235">
    <property type="component" value="Unassembled WGS sequence"/>
</dbReference>
<name>A0A2Z7AJX6_9LAMI</name>
<evidence type="ECO:0000256" key="2">
    <source>
        <dbReference type="ARBA" id="ARBA00023015"/>
    </source>
</evidence>
<dbReference type="GO" id="GO:0005634">
    <property type="term" value="C:nucleus"/>
    <property type="evidence" value="ECO:0007669"/>
    <property type="project" value="UniProtKB-SubCell"/>
</dbReference>
<organism evidence="5 6">
    <name type="scientific">Dorcoceras hygrometricum</name>
    <dbReference type="NCBI Taxonomy" id="472368"/>
    <lineage>
        <taxon>Eukaryota</taxon>
        <taxon>Viridiplantae</taxon>
        <taxon>Streptophyta</taxon>
        <taxon>Embryophyta</taxon>
        <taxon>Tracheophyta</taxon>
        <taxon>Spermatophyta</taxon>
        <taxon>Magnoliopsida</taxon>
        <taxon>eudicotyledons</taxon>
        <taxon>Gunneridae</taxon>
        <taxon>Pentapetalae</taxon>
        <taxon>asterids</taxon>
        <taxon>lamiids</taxon>
        <taxon>Lamiales</taxon>
        <taxon>Gesneriaceae</taxon>
        <taxon>Didymocarpoideae</taxon>
        <taxon>Trichosporeae</taxon>
        <taxon>Loxocarpinae</taxon>
        <taxon>Dorcoceras</taxon>
    </lineage>
</organism>
<protein>
    <submittedName>
        <fullName evidence="5">Phy rapidly regulated 1</fullName>
    </submittedName>
</protein>
<dbReference type="PANTHER" id="PTHR33124:SF43">
    <property type="entry name" value="TRANSCRIPTION FACTOR PAR2"/>
    <property type="match status" value="1"/>
</dbReference>
<keyword evidence="2" id="KW-0805">Transcription regulation</keyword>
<dbReference type="InterPro" id="IPR044549">
    <property type="entry name" value="bHLH_AtIBH1-like"/>
</dbReference>
<dbReference type="PANTHER" id="PTHR33124">
    <property type="entry name" value="TRANSCRIPTION FACTOR IBH1-LIKE 1"/>
    <property type="match status" value="1"/>
</dbReference>
<keyword evidence="3" id="KW-0804">Transcription</keyword>
<dbReference type="OrthoDB" id="1363133at2759"/>
<keyword evidence="4" id="KW-0539">Nucleus</keyword>
<dbReference type="CDD" id="cd11444">
    <property type="entry name" value="bHLH_AtIBH1_like"/>
    <property type="match status" value="1"/>
</dbReference>